<keyword evidence="3" id="KW-0233">DNA recombination</keyword>
<proteinExistence type="predicted"/>
<dbReference type="CDD" id="cd00397">
    <property type="entry name" value="DNA_BRE_C"/>
    <property type="match status" value="1"/>
</dbReference>
<feature type="compositionally biased region" description="Basic and acidic residues" evidence="5">
    <location>
        <begin position="309"/>
        <end position="318"/>
    </location>
</feature>
<evidence type="ECO:0000256" key="4">
    <source>
        <dbReference type="PROSITE-ProRule" id="PRU01248"/>
    </source>
</evidence>
<dbReference type="EMBL" id="CAJPVI010000037">
    <property type="protein sequence ID" value="CAG2156555.1"/>
    <property type="molecule type" value="Genomic_DNA"/>
</dbReference>
<dbReference type="Pfam" id="PF00589">
    <property type="entry name" value="Phage_integrase"/>
    <property type="match status" value="1"/>
</dbReference>
<reference evidence="8 9" key="1">
    <citation type="submission" date="2021-03" db="EMBL/GenBank/DDBJ databases">
        <authorList>
            <person name="Peeters C."/>
        </authorList>
    </citation>
    <scope>NUCLEOTIDE SEQUENCE [LARGE SCALE GENOMIC DNA]</scope>
    <source>
        <strain evidence="8 9">LMG 26411</strain>
    </source>
</reference>
<sequence length="326" mass="35561">MRNLWLRNPSLAYAAWQNQERASEAARGFAPQSIIQHRAMLDRFHRHLVSHGVTVANFSGKHIEAFWLQSEATSYAAETRTRYLQLLSRLCRYLVEIGLRDDNPAADLMSDAGWSGQGNPPLYLPEDVDLRLQDFVMADGGGDAATLRVRAVVGLFLGTGITAAEGRAAALHDLHPAGDAPHLVAGTGRGRPARTIPLEAFAVDALGAWKARRQTLPIGGDLLFATRASGKPITDMSLGNIVREAFDRIGYEAADMSPRILRNTYCRRALLAGMPRDRVSELLGLSSHHTCDRIMATIRPRRNGSAVTDARDGDDGHATDSACTML</sequence>
<dbReference type="InterPro" id="IPR044068">
    <property type="entry name" value="CB"/>
</dbReference>
<protein>
    <submittedName>
        <fullName evidence="8">Tyrosine recombinase XerC</fullName>
    </submittedName>
</protein>
<dbReference type="Gene3D" id="1.10.150.130">
    <property type="match status" value="1"/>
</dbReference>
<dbReference type="PROSITE" id="PS51900">
    <property type="entry name" value="CB"/>
    <property type="match status" value="1"/>
</dbReference>
<organism evidence="8 9">
    <name type="scientific">Cupriavidus numazuensis</name>
    <dbReference type="NCBI Taxonomy" id="221992"/>
    <lineage>
        <taxon>Bacteria</taxon>
        <taxon>Pseudomonadati</taxon>
        <taxon>Pseudomonadota</taxon>
        <taxon>Betaproteobacteria</taxon>
        <taxon>Burkholderiales</taxon>
        <taxon>Burkholderiaceae</taxon>
        <taxon>Cupriavidus</taxon>
    </lineage>
</organism>
<dbReference type="RefSeq" id="WP_211956188.1">
    <property type="nucleotide sequence ID" value="NZ_CAJPVI010000037.1"/>
</dbReference>
<name>A0ABN7Q471_9BURK</name>
<dbReference type="Proteomes" id="UP000672657">
    <property type="component" value="Unassembled WGS sequence"/>
</dbReference>
<comment type="caution">
    <text evidence="8">The sequence shown here is derived from an EMBL/GenBank/DDBJ whole genome shotgun (WGS) entry which is preliminary data.</text>
</comment>
<keyword evidence="1" id="KW-0229">DNA integration</keyword>
<accession>A0ABN7Q471</accession>
<keyword evidence="2 4" id="KW-0238">DNA-binding</keyword>
<dbReference type="Gene3D" id="1.10.443.10">
    <property type="entry name" value="Intergrase catalytic core"/>
    <property type="match status" value="1"/>
</dbReference>
<evidence type="ECO:0000256" key="1">
    <source>
        <dbReference type="ARBA" id="ARBA00022908"/>
    </source>
</evidence>
<feature type="region of interest" description="Disordered" evidence="5">
    <location>
        <begin position="302"/>
        <end position="326"/>
    </location>
</feature>
<dbReference type="InterPro" id="IPR013762">
    <property type="entry name" value="Integrase-like_cat_sf"/>
</dbReference>
<gene>
    <name evidence="8" type="primary">xerC_4</name>
    <name evidence="8" type="ORF">LMG26411_05291</name>
</gene>
<dbReference type="InterPro" id="IPR002104">
    <property type="entry name" value="Integrase_catalytic"/>
</dbReference>
<evidence type="ECO:0000256" key="2">
    <source>
        <dbReference type="ARBA" id="ARBA00023125"/>
    </source>
</evidence>
<evidence type="ECO:0000259" key="6">
    <source>
        <dbReference type="PROSITE" id="PS51898"/>
    </source>
</evidence>
<dbReference type="InterPro" id="IPR010998">
    <property type="entry name" value="Integrase_recombinase_N"/>
</dbReference>
<feature type="domain" description="Tyr recombinase" evidence="6">
    <location>
        <begin position="118"/>
        <end position="308"/>
    </location>
</feature>
<evidence type="ECO:0000256" key="5">
    <source>
        <dbReference type="SAM" id="MobiDB-lite"/>
    </source>
</evidence>
<dbReference type="PROSITE" id="PS51898">
    <property type="entry name" value="TYR_RECOMBINASE"/>
    <property type="match status" value="1"/>
</dbReference>
<feature type="domain" description="Core-binding (CB)" evidence="7">
    <location>
        <begin position="7"/>
        <end position="95"/>
    </location>
</feature>
<evidence type="ECO:0000313" key="8">
    <source>
        <dbReference type="EMBL" id="CAG2156555.1"/>
    </source>
</evidence>
<evidence type="ECO:0000256" key="3">
    <source>
        <dbReference type="ARBA" id="ARBA00023172"/>
    </source>
</evidence>
<evidence type="ECO:0000259" key="7">
    <source>
        <dbReference type="PROSITE" id="PS51900"/>
    </source>
</evidence>
<keyword evidence="9" id="KW-1185">Reference proteome</keyword>
<evidence type="ECO:0000313" key="9">
    <source>
        <dbReference type="Proteomes" id="UP000672657"/>
    </source>
</evidence>
<dbReference type="InterPro" id="IPR011010">
    <property type="entry name" value="DNA_brk_join_enz"/>
</dbReference>
<dbReference type="SUPFAM" id="SSF56349">
    <property type="entry name" value="DNA breaking-rejoining enzymes"/>
    <property type="match status" value="1"/>
</dbReference>